<keyword evidence="6" id="KW-1185">Reference proteome</keyword>
<dbReference type="GO" id="GO:0047617">
    <property type="term" value="F:fatty acyl-CoA hydrolase activity"/>
    <property type="evidence" value="ECO:0007669"/>
    <property type="project" value="InterPro"/>
</dbReference>
<dbReference type="InterPro" id="IPR029069">
    <property type="entry name" value="HotDog_dom_sf"/>
</dbReference>
<dbReference type="PANTHER" id="PTHR11066:SF34">
    <property type="entry name" value="ACYL-COENZYME A THIOESTERASE 8"/>
    <property type="match status" value="1"/>
</dbReference>
<dbReference type="InterPro" id="IPR003703">
    <property type="entry name" value="Acyl_CoA_thio"/>
</dbReference>
<evidence type="ECO:0000259" key="4">
    <source>
        <dbReference type="Pfam" id="PF20789"/>
    </source>
</evidence>
<evidence type="ECO:0000313" key="5">
    <source>
        <dbReference type="EMBL" id="TQS42731.1"/>
    </source>
</evidence>
<keyword evidence="2" id="KW-0378">Hydrolase</keyword>
<dbReference type="Pfam" id="PF13622">
    <property type="entry name" value="4HBT_3"/>
    <property type="match status" value="1"/>
</dbReference>
<gene>
    <name evidence="5" type="ORF">FL583_23660</name>
</gene>
<feature type="domain" description="Acyl-CoA thioesterase-like N-terminal HotDog" evidence="3">
    <location>
        <begin position="2"/>
        <end position="76"/>
    </location>
</feature>
<evidence type="ECO:0000256" key="2">
    <source>
        <dbReference type="ARBA" id="ARBA00022801"/>
    </source>
</evidence>
<dbReference type="InParanoid" id="A0A545AN96"/>
<evidence type="ECO:0000259" key="3">
    <source>
        <dbReference type="Pfam" id="PF13622"/>
    </source>
</evidence>
<name>A0A545AN96_9ACTN</name>
<evidence type="ECO:0000256" key="1">
    <source>
        <dbReference type="ARBA" id="ARBA00006538"/>
    </source>
</evidence>
<dbReference type="CDD" id="cd03444">
    <property type="entry name" value="Thioesterase_II_repeat1"/>
    <property type="match status" value="1"/>
</dbReference>
<dbReference type="Pfam" id="PF20789">
    <property type="entry name" value="4HBT_3C"/>
    <property type="match status" value="1"/>
</dbReference>
<dbReference type="GO" id="GO:0009062">
    <property type="term" value="P:fatty acid catabolic process"/>
    <property type="evidence" value="ECO:0007669"/>
    <property type="project" value="TreeGrafter"/>
</dbReference>
<reference evidence="5 6" key="1">
    <citation type="submission" date="2019-07" db="EMBL/GenBank/DDBJ databases">
        <title>Cryptosporangium phraense sp. nov., isolated from plant litter.</title>
        <authorList>
            <person name="Suriyachadkun C."/>
        </authorList>
    </citation>
    <scope>NUCLEOTIDE SEQUENCE [LARGE SCALE GENOMIC DNA]</scope>
    <source>
        <strain evidence="5 6">A-T 5661</strain>
    </source>
</reference>
<organism evidence="5 6">
    <name type="scientific">Cryptosporangium phraense</name>
    <dbReference type="NCBI Taxonomy" id="2593070"/>
    <lineage>
        <taxon>Bacteria</taxon>
        <taxon>Bacillati</taxon>
        <taxon>Actinomycetota</taxon>
        <taxon>Actinomycetes</taxon>
        <taxon>Cryptosporangiales</taxon>
        <taxon>Cryptosporangiaceae</taxon>
        <taxon>Cryptosporangium</taxon>
    </lineage>
</organism>
<sequence length="227" mass="24787">MFGGQPVAQALRAAGLTVPEGRLPHSLHGYFLRAGDAGQPTDFRVDRDRDGGSYSARRVTALQRDEVIFTMSCSFTTTADGPDVDDVPAPDVPGPENPVPMGRIVSMETALPPYPYPGSAWPTRYWVRCTADLPDDPLLHACVLAYVSDVSNGTAAYHDETARSGSSLDHALWFHRPVRMDEWVLMDLVPHTIAHGRGFYSGTMRSADGALVASIAQESLFRSRRKT</sequence>
<dbReference type="InterPro" id="IPR049449">
    <property type="entry name" value="TesB_ACOT8-like_N"/>
</dbReference>
<dbReference type="GO" id="GO:0006637">
    <property type="term" value="P:acyl-CoA metabolic process"/>
    <property type="evidence" value="ECO:0007669"/>
    <property type="project" value="InterPro"/>
</dbReference>
<dbReference type="OrthoDB" id="9781019at2"/>
<comment type="caution">
    <text evidence="5">The sequence shown here is derived from an EMBL/GenBank/DDBJ whole genome shotgun (WGS) entry which is preliminary data.</text>
</comment>
<protein>
    <submittedName>
        <fullName evidence="5">Acyl-CoA thioesterase II</fullName>
    </submittedName>
</protein>
<feature type="domain" description="Acyl-CoA thioesterase-like C-terminal" evidence="4">
    <location>
        <begin position="87"/>
        <end position="220"/>
    </location>
</feature>
<dbReference type="Gene3D" id="2.40.160.210">
    <property type="entry name" value="Acyl-CoA thioesterase, double hotdog domain"/>
    <property type="match status" value="1"/>
</dbReference>
<dbReference type="InterPro" id="IPR049450">
    <property type="entry name" value="ACOT8-like_C"/>
</dbReference>
<proteinExistence type="inferred from homology"/>
<dbReference type="AlphaFoldDB" id="A0A545AN96"/>
<dbReference type="EMBL" id="VIRS01000017">
    <property type="protein sequence ID" value="TQS42731.1"/>
    <property type="molecule type" value="Genomic_DNA"/>
</dbReference>
<evidence type="ECO:0000313" key="6">
    <source>
        <dbReference type="Proteomes" id="UP000317982"/>
    </source>
</evidence>
<dbReference type="PANTHER" id="PTHR11066">
    <property type="entry name" value="ACYL-COA THIOESTERASE"/>
    <property type="match status" value="1"/>
</dbReference>
<dbReference type="SUPFAM" id="SSF54637">
    <property type="entry name" value="Thioesterase/thiol ester dehydrase-isomerase"/>
    <property type="match status" value="2"/>
</dbReference>
<accession>A0A545AN96</accession>
<dbReference type="CDD" id="cd03445">
    <property type="entry name" value="Thioesterase_II_repeat2"/>
    <property type="match status" value="1"/>
</dbReference>
<comment type="similarity">
    <text evidence="1">Belongs to the C/M/P thioester hydrolase family.</text>
</comment>
<dbReference type="Proteomes" id="UP000317982">
    <property type="component" value="Unassembled WGS sequence"/>
</dbReference>
<dbReference type="InterPro" id="IPR042171">
    <property type="entry name" value="Acyl-CoA_hotdog"/>
</dbReference>